<organism evidence="1 2">
    <name type="scientific">Pseudomonas juntendi</name>
    <dbReference type="NCBI Taxonomy" id="2666183"/>
    <lineage>
        <taxon>Bacteria</taxon>
        <taxon>Pseudomonadati</taxon>
        <taxon>Pseudomonadota</taxon>
        <taxon>Gammaproteobacteria</taxon>
        <taxon>Pseudomonadales</taxon>
        <taxon>Pseudomonadaceae</taxon>
        <taxon>Pseudomonas</taxon>
    </lineage>
</organism>
<name>A0A7W2QYQ1_9PSED</name>
<comment type="caution">
    <text evidence="1">The sequence shown here is derived from an EMBL/GenBank/DDBJ whole genome shotgun (WGS) entry which is preliminary data.</text>
</comment>
<sequence>MIMEFSSAEESVMTLACETFKAMQGVPVNTTKYERLAKRWEEEKAAVLWIVMGRLLEEAKP</sequence>
<evidence type="ECO:0000313" key="2">
    <source>
        <dbReference type="Proteomes" id="UP000577346"/>
    </source>
</evidence>
<dbReference type="AlphaFoldDB" id="A0A7W2QYQ1"/>
<protein>
    <submittedName>
        <fullName evidence="1">Uncharacterized protein</fullName>
    </submittedName>
</protein>
<proteinExistence type="predicted"/>
<evidence type="ECO:0000313" key="1">
    <source>
        <dbReference type="EMBL" id="MBA6147628.1"/>
    </source>
</evidence>
<dbReference type="EMBL" id="JACGDA010000013">
    <property type="protein sequence ID" value="MBA6147628.1"/>
    <property type="molecule type" value="Genomic_DNA"/>
</dbReference>
<reference evidence="1 2" key="1">
    <citation type="submission" date="2020-07" db="EMBL/GenBank/DDBJ databases">
        <title>Diversity of carbapenemase encoding genes among Pseudomonas putida group clinical isolates in a tertiary Brazilian hospital.</title>
        <authorList>
            <person name="Alberto-Lei F."/>
            <person name="Nodari C.S."/>
            <person name="Streling A.P."/>
            <person name="Paulino J.T."/>
            <person name="Bessa-Neto F.O."/>
            <person name="Cayo R."/>
            <person name="Gales A.C."/>
        </authorList>
    </citation>
    <scope>NUCLEOTIDE SEQUENCE [LARGE SCALE GENOMIC DNA]</scope>
    <source>
        <strain evidence="1 2">11213</strain>
    </source>
</reference>
<accession>A0A7W2QYQ1</accession>
<gene>
    <name evidence="1" type="ORF">H4C15_08875</name>
</gene>
<dbReference type="Proteomes" id="UP000577346">
    <property type="component" value="Unassembled WGS sequence"/>
</dbReference>
<dbReference type="RefSeq" id="WP_102084178.1">
    <property type="nucleotide sequence ID" value="NZ_JACGDA010000013.1"/>
</dbReference>